<dbReference type="EMBL" id="JASSZA010000007">
    <property type="protein sequence ID" value="KAK2105431.1"/>
    <property type="molecule type" value="Genomic_DNA"/>
</dbReference>
<feature type="region of interest" description="Disordered" evidence="1">
    <location>
        <begin position="56"/>
        <end position="75"/>
    </location>
</feature>
<feature type="compositionally biased region" description="Polar residues" evidence="1">
    <location>
        <begin position="58"/>
        <end position="75"/>
    </location>
</feature>
<sequence>MDEHSTSGMDVHQACVQDTLGMESKMQSGSWDEALLGDKGKKQVAMAIPLRTLVEPNANGSDALTASQWGTLPLE</sequence>
<organism evidence="2 3">
    <name type="scientific">Saguinus oedipus</name>
    <name type="common">Cotton-top tamarin</name>
    <name type="synonym">Oedipomidas oedipus</name>
    <dbReference type="NCBI Taxonomy" id="9490"/>
    <lineage>
        <taxon>Eukaryota</taxon>
        <taxon>Metazoa</taxon>
        <taxon>Chordata</taxon>
        <taxon>Craniata</taxon>
        <taxon>Vertebrata</taxon>
        <taxon>Euteleostomi</taxon>
        <taxon>Mammalia</taxon>
        <taxon>Eutheria</taxon>
        <taxon>Euarchontoglires</taxon>
        <taxon>Primates</taxon>
        <taxon>Haplorrhini</taxon>
        <taxon>Platyrrhini</taxon>
        <taxon>Cebidae</taxon>
        <taxon>Callitrichinae</taxon>
        <taxon>Saguinus</taxon>
    </lineage>
</organism>
<protein>
    <submittedName>
        <fullName evidence="2">Uncharacterized protein</fullName>
    </submittedName>
</protein>
<gene>
    <name evidence="2" type="ORF">P7K49_014945</name>
</gene>
<evidence type="ECO:0000256" key="1">
    <source>
        <dbReference type="SAM" id="MobiDB-lite"/>
    </source>
</evidence>
<dbReference type="Proteomes" id="UP001266305">
    <property type="component" value="Unassembled WGS sequence"/>
</dbReference>
<name>A0ABQ9V7U6_SAGOE</name>
<evidence type="ECO:0000313" key="2">
    <source>
        <dbReference type="EMBL" id="KAK2105431.1"/>
    </source>
</evidence>
<proteinExistence type="predicted"/>
<evidence type="ECO:0000313" key="3">
    <source>
        <dbReference type="Proteomes" id="UP001266305"/>
    </source>
</evidence>
<keyword evidence="3" id="KW-1185">Reference proteome</keyword>
<reference evidence="2 3" key="1">
    <citation type="submission" date="2023-05" db="EMBL/GenBank/DDBJ databases">
        <title>B98-5 Cell Line De Novo Hybrid Assembly: An Optical Mapping Approach.</title>
        <authorList>
            <person name="Kananen K."/>
            <person name="Auerbach J.A."/>
            <person name="Kautto E."/>
            <person name="Blachly J.S."/>
        </authorList>
    </citation>
    <scope>NUCLEOTIDE SEQUENCE [LARGE SCALE GENOMIC DNA]</scope>
    <source>
        <strain evidence="2">B95-8</strain>
        <tissue evidence="2">Cell line</tissue>
    </source>
</reference>
<comment type="caution">
    <text evidence="2">The sequence shown here is derived from an EMBL/GenBank/DDBJ whole genome shotgun (WGS) entry which is preliminary data.</text>
</comment>
<accession>A0ABQ9V7U6</accession>